<sequence>MKSVHTSSTSSGSGSFSCVESVLKAAVLAAFAYAVKALIRLFFQFERPFFDESPKASFEKGSTSIDASSPEDGGEILLTRSLVGAGFCSAAGMDSERSLSSGDLCGLSDGEDSVALKADSYTSSLPLSVSTLEDSPLHRWSAQSRCRV</sequence>
<dbReference type="AlphaFoldDB" id="A0A2H6KHX6"/>
<comment type="caution">
    <text evidence="3">The sequence shown here is derived from an EMBL/GenBank/DDBJ whole genome shotgun (WGS) entry which is preliminary data.</text>
</comment>
<accession>A0A2H6KHX6</accession>
<keyword evidence="4" id="KW-1185">Reference proteome</keyword>
<keyword evidence="2" id="KW-0472">Membrane</keyword>
<dbReference type="RefSeq" id="XP_028868824.1">
    <property type="nucleotide sequence ID" value="XM_029012991.1"/>
</dbReference>
<keyword evidence="2" id="KW-0812">Transmembrane</keyword>
<dbReference type="GeneID" id="39876351"/>
<name>A0A2H6KHX6_9APIC</name>
<reference evidence="3 4" key="1">
    <citation type="journal article" date="2017" name="BMC Genomics">
        <title>Whole-genome assembly of Babesia ovata and comparative genomics between closely related pathogens.</title>
        <authorList>
            <person name="Yamagishi J."/>
            <person name="Asada M."/>
            <person name="Hakimi H."/>
            <person name="Tanaka T.Q."/>
            <person name="Sugimoto C."/>
            <person name="Kawazu S."/>
        </authorList>
    </citation>
    <scope>NUCLEOTIDE SEQUENCE [LARGE SCALE GENOMIC DNA]</scope>
    <source>
        <strain evidence="3 4">Miyake</strain>
    </source>
</reference>
<feature type="region of interest" description="Disordered" evidence="1">
    <location>
        <begin position="53"/>
        <end position="72"/>
    </location>
</feature>
<dbReference type="PROSITE" id="PS51257">
    <property type="entry name" value="PROKAR_LIPOPROTEIN"/>
    <property type="match status" value="1"/>
</dbReference>
<gene>
    <name evidence="3" type="ORF">BOVATA_040740</name>
</gene>
<organism evidence="3 4">
    <name type="scientific">Babesia ovata</name>
    <dbReference type="NCBI Taxonomy" id="189622"/>
    <lineage>
        <taxon>Eukaryota</taxon>
        <taxon>Sar</taxon>
        <taxon>Alveolata</taxon>
        <taxon>Apicomplexa</taxon>
        <taxon>Aconoidasida</taxon>
        <taxon>Piroplasmida</taxon>
        <taxon>Babesiidae</taxon>
        <taxon>Babesia</taxon>
    </lineage>
</organism>
<evidence type="ECO:0000256" key="2">
    <source>
        <dbReference type="SAM" id="Phobius"/>
    </source>
</evidence>
<dbReference type="Proteomes" id="UP000236319">
    <property type="component" value="Unassembled WGS sequence"/>
</dbReference>
<protein>
    <submittedName>
        <fullName evidence="3">tRNA(Ile)-lysidine synthetase, putative</fullName>
    </submittedName>
</protein>
<dbReference type="VEuPathDB" id="PiroplasmaDB:BOVATA_040740"/>
<feature type="transmembrane region" description="Helical" evidence="2">
    <location>
        <begin position="22"/>
        <end position="43"/>
    </location>
</feature>
<dbReference type="EMBL" id="BDSA01000005">
    <property type="protein sequence ID" value="GBE62581.1"/>
    <property type="molecule type" value="Genomic_DNA"/>
</dbReference>
<evidence type="ECO:0000256" key="1">
    <source>
        <dbReference type="SAM" id="MobiDB-lite"/>
    </source>
</evidence>
<evidence type="ECO:0000313" key="3">
    <source>
        <dbReference type="EMBL" id="GBE62581.1"/>
    </source>
</evidence>
<keyword evidence="2" id="KW-1133">Transmembrane helix</keyword>
<evidence type="ECO:0000313" key="4">
    <source>
        <dbReference type="Proteomes" id="UP000236319"/>
    </source>
</evidence>
<proteinExistence type="predicted"/>